<organism evidence="3 4">
    <name type="scientific">Lyngbya confervoides BDU141951</name>
    <dbReference type="NCBI Taxonomy" id="1574623"/>
    <lineage>
        <taxon>Bacteria</taxon>
        <taxon>Bacillati</taxon>
        <taxon>Cyanobacteriota</taxon>
        <taxon>Cyanophyceae</taxon>
        <taxon>Oscillatoriophycideae</taxon>
        <taxon>Oscillatoriales</taxon>
        <taxon>Microcoleaceae</taxon>
        <taxon>Lyngbya</taxon>
    </lineage>
</organism>
<dbReference type="RefSeq" id="WP_166283326.1">
    <property type="nucleotide sequence ID" value="NZ_JTHE03000102.1"/>
</dbReference>
<evidence type="ECO:0000313" key="3">
    <source>
        <dbReference type="EMBL" id="MCM1984623.1"/>
    </source>
</evidence>
<keyword evidence="2" id="KW-0812">Transmembrane</keyword>
<dbReference type="Proteomes" id="UP000031561">
    <property type="component" value="Unassembled WGS sequence"/>
</dbReference>
<comment type="caution">
    <text evidence="3">The sequence shown here is derived from an EMBL/GenBank/DDBJ whole genome shotgun (WGS) entry which is preliminary data.</text>
</comment>
<sequence length="109" mass="11064">MVNQRDREVSAYNEGYADARRAGSGGSLLGIFLGVVVVLGLGAGAYFLLAGQSPTSEDSPDIINVPAQEAPQAPDVNVDVPSPEINIEAPSSESPSGSTESSGSSTESP</sequence>
<evidence type="ECO:0000313" key="4">
    <source>
        <dbReference type="Proteomes" id="UP000031561"/>
    </source>
</evidence>
<gene>
    <name evidence="3" type="ORF">QQ91_0017510</name>
</gene>
<dbReference type="EMBL" id="JTHE03000102">
    <property type="protein sequence ID" value="MCM1984623.1"/>
    <property type="molecule type" value="Genomic_DNA"/>
</dbReference>
<name>A0ABD4T822_9CYAN</name>
<feature type="region of interest" description="Disordered" evidence="1">
    <location>
        <begin position="53"/>
        <end position="109"/>
    </location>
</feature>
<keyword evidence="4" id="KW-1185">Reference proteome</keyword>
<keyword evidence="2" id="KW-1133">Transmembrane helix</keyword>
<accession>A0ABD4T822</accession>
<evidence type="ECO:0000256" key="2">
    <source>
        <dbReference type="SAM" id="Phobius"/>
    </source>
</evidence>
<dbReference type="AlphaFoldDB" id="A0ABD4T822"/>
<feature type="transmembrane region" description="Helical" evidence="2">
    <location>
        <begin position="28"/>
        <end position="49"/>
    </location>
</feature>
<evidence type="ECO:0000256" key="1">
    <source>
        <dbReference type="SAM" id="MobiDB-lite"/>
    </source>
</evidence>
<feature type="compositionally biased region" description="Low complexity" evidence="1">
    <location>
        <begin position="90"/>
        <end position="109"/>
    </location>
</feature>
<reference evidence="3 4" key="1">
    <citation type="journal article" date="2015" name="Genome Announc.">
        <title>Draft Genome Sequence of Filamentous Marine Cyanobacterium Lyngbya confervoides Strain BDU141951.</title>
        <authorList>
            <person name="Chandrababunaidu M.M."/>
            <person name="Sen D."/>
            <person name="Tripathy S."/>
        </authorList>
    </citation>
    <scope>NUCLEOTIDE SEQUENCE [LARGE SCALE GENOMIC DNA]</scope>
    <source>
        <strain evidence="3 4">BDU141951</strain>
    </source>
</reference>
<proteinExistence type="predicted"/>
<keyword evidence="2" id="KW-0472">Membrane</keyword>
<protein>
    <submittedName>
        <fullName evidence="3">Uncharacterized protein</fullName>
    </submittedName>
</protein>